<feature type="coiled-coil region" evidence="1">
    <location>
        <begin position="878"/>
        <end position="940"/>
    </location>
</feature>
<organism evidence="2 3">
    <name type="scientific">Aureibacter tunicatorum</name>
    <dbReference type="NCBI Taxonomy" id="866807"/>
    <lineage>
        <taxon>Bacteria</taxon>
        <taxon>Pseudomonadati</taxon>
        <taxon>Bacteroidota</taxon>
        <taxon>Cytophagia</taxon>
        <taxon>Cytophagales</taxon>
        <taxon>Persicobacteraceae</taxon>
        <taxon>Aureibacter</taxon>
    </lineage>
</organism>
<dbReference type="InterPro" id="IPR045538">
    <property type="entry name" value="CIS_TMP"/>
</dbReference>
<gene>
    <name evidence="2" type="ORF">HNQ88_000399</name>
</gene>
<feature type="coiled-coil region" evidence="1">
    <location>
        <begin position="1221"/>
        <end position="1321"/>
    </location>
</feature>
<keyword evidence="3" id="KW-1185">Reference proteome</keyword>
<reference evidence="2" key="1">
    <citation type="submission" date="2023-07" db="EMBL/GenBank/DDBJ databases">
        <title>Genomic Encyclopedia of Type Strains, Phase IV (KMG-IV): sequencing the most valuable type-strain genomes for metagenomic binning, comparative biology and taxonomic classification.</title>
        <authorList>
            <person name="Goeker M."/>
        </authorList>
    </citation>
    <scope>NUCLEOTIDE SEQUENCE</scope>
    <source>
        <strain evidence="2">DSM 26174</strain>
    </source>
</reference>
<evidence type="ECO:0000256" key="1">
    <source>
        <dbReference type="SAM" id="Coils"/>
    </source>
</evidence>
<dbReference type="Pfam" id="PF19268">
    <property type="entry name" value="CIS_TMP"/>
    <property type="match status" value="2"/>
</dbReference>
<protein>
    <submittedName>
        <fullName evidence="2">Uncharacterized protein</fullName>
    </submittedName>
</protein>
<evidence type="ECO:0000313" key="3">
    <source>
        <dbReference type="Proteomes" id="UP001185092"/>
    </source>
</evidence>
<sequence length="1494" mass="174574">MKGRKEHHITRLKFNVKYPDSENGLSFKDEFADFAQMKLSKVIDNALERHDVQGAVIEVGKLELDISIQGLNGYKDKLEQALFLALDEKLHKLMQINMLSKGEEEFSIISLNDSEKDTYISFLQKGQLPSEAIAPQDTLASFRENFIERIKEDPKFKARVVEVLKDRKSRIRFIRTFTKQEWDVIFKSLDASEDVYAQVDEFVHYLDNIFNDKVLKESFLEMMLSLGISGRKLKVEDVWKIVWEVRSRKVSFNVLRFFETLDNEKAQSFLASFSKNQVRAYLSDDWLKFSDKYRMMIKMPKSKQKYLYDVIGNDFISFSKWEKAKADLIKVFSANSLKINVSEVAIELSFWEQLFLSKPVDNLENFYFEIYKKLKSETLHLDILAQVILVSYIFLIEDKVVFSEKELLVDNLDAIAEDKKVDALIKKMNNDLGEDLVEHKETKLLFEEMAMIRYYIMYGKLPTMYDTTLSEINPIQLLVKHWANHSQYVEKLLRDMPFAPTLLQEVDKLPEKLRKLILKQYNLESSTVELLDFSNSQYQFDINLLLPALKYDDKRLIEEISLSFSSNPRALHHGLESIMSDAVAGPIFFESLLKFVARLKIQIDDSFLGVLKQYVAKGKEFVLSVKRELSTPELEKVLRGTADKMLVEKWKRLLAKTEVPNTLRESFSASQNEEFVKEIALHLVPESKEVNLKQELIDFLTLGKSLDRSWNLEVIERALFNYINSDSNFKAIFLSHSNKPNVLKLLDKFSYRSFMEVLSAISSEFVRDWHQWLSVLSMSVVSISKNKIQGEEAIMKAWKWLQPIWTKSILSQGIYNRQSELIQLKVVMEKISKSYAFSSNRLAIQMYYQSLLTDESVADDIISLFPKVKDLQYQWTEKDLEREELAELLAQHDDVMKEMELKKKEADAVREWLKEQMSLLNDLQKLVRENDQQLKELEEETGFFQNSLLTISQELSGLEGQMTKLVARKEVLEVSYNETLIDREGLETERLVWGETLKLFLSFAQDYEQAEEKPEDYMWLAKSLGIELREGRIFSDKMGVLESGFISAYFLILYEDRESFKEVRESIFEGKARFTEEKSREKFLQKALSKAIAIRVDHNKDLAIDEISQERMSEYAKIVESVLIILKLESTDADYQKQLDYVIAKELSKLEHNDDQKEEGALKESSGIGEDQKAIEKQFLEKLISDIYILKVFIQFILEHQLLDISKVSFGNILEPIFASYEAVELQSERIERLKKNISEQKETLKNFNLLVANKHQSIKELKEESEHIQYQIKQTQSSMDEKSDNVQKDNKKHFEVEQRLMKIEEELEKAKKKIRYEFNDLPENVSQPVYVNNAGLVLLHPFLPRLFKMLELRDNKGFHDRESQEKAVYVLQYLVSKRTDIPEQELYLNKVMCGYPLEEPLPVEIELTEKDMNTCDGLLSSVLDHWKGAKTKDIDNLRATFLMREGKVVNEGGRVWRVTVEKKTVDILLGQLPWSLGMIKYPWLEVPIEVEWY</sequence>
<accession>A0AAE3XIN8</accession>
<name>A0AAE3XIN8_9BACT</name>
<dbReference type="EMBL" id="JAVDQD010000001">
    <property type="protein sequence ID" value="MDR6237423.1"/>
    <property type="molecule type" value="Genomic_DNA"/>
</dbReference>
<comment type="caution">
    <text evidence="2">The sequence shown here is derived from an EMBL/GenBank/DDBJ whole genome shotgun (WGS) entry which is preliminary data.</text>
</comment>
<dbReference type="Proteomes" id="UP001185092">
    <property type="component" value="Unassembled WGS sequence"/>
</dbReference>
<evidence type="ECO:0000313" key="2">
    <source>
        <dbReference type="EMBL" id="MDR6237423.1"/>
    </source>
</evidence>
<dbReference type="RefSeq" id="WP_309936888.1">
    <property type="nucleotide sequence ID" value="NZ_AP025305.1"/>
</dbReference>
<keyword evidence="1" id="KW-0175">Coiled coil</keyword>
<proteinExistence type="predicted"/>